<sequence length="39" mass="4450">MSLKDRYRGQAPSHIWLHFKANKKGEAMTASPSLLPLRL</sequence>
<name>A0A8B3Y5D9_9PSED</name>
<gene>
    <name evidence="1" type="ORF">SAMN04490197_4743</name>
</gene>
<proteinExistence type="predicted"/>
<dbReference type="Proteomes" id="UP000183653">
    <property type="component" value="Chromosome I"/>
</dbReference>
<evidence type="ECO:0000313" key="2">
    <source>
        <dbReference type="Proteomes" id="UP000183653"/>
    </source>
</evidence>
<dbReference type="EMBL" id="LT629782">
    <property type="protein sequence ID" value="SDU30560.1"/>
    <property type="molecule type" value="Genomic_DNA"/>
</dbReference>
<keyword evidence="2" id="KW-1185">Reference proteome</keyword>
<reference evidence="1 2" key="1">
    <citation type="submission" date="2016-10" db="EMBL/GenBank/DDBJ databases">
        <authorList>
            <person name="Varghese N."/>
            <person name="Submissions S."/>
        </authorList>
    </citation>
    <scope>NUCLEOTIDE SEQUENCE [LARGE SCALE GENOMIC DNA]</scope>
    <source>
        <strain evidence="1 2">BS2775</strain>
    </source>
</reference>
<protein>
    <submittedName>
        <fullName evidence="1">Uncharacterized protein</fullName>
    </submittedName>
</protein>
<organism evidence="1 2">
    <name type="scientific">Pseudomonas orientalis</name>
    <dbReference type="NCBI Taxonomy" id="76758"/>
    <lineage>
        <taxon>Bacteria</taxon>
        <taxon>Pseudomonadati</taxon>
        <taxon>Pseudomonadota</taxon>
        <taxon>Gammaproteobacteria</taxon>
        <taxon>Pseudomonadales</taxon>
        <taxon>Pseudomonadaceae</taxon>
        <taxon>Pseudomonas</taxon>
    </lineage>
</organism>
<accession>A0A8B3Y5D9</accession>
<dbReference type="AlphaFoldDB" id="A0A8B3Y5D9"/>
<evidence type="ECO:0000313" key="1">
    <source>
        <dbReference type="EMBL" id="SDU30560.1"/>
    </source>
</evidence>